<sequence length="199" mass="21338">MQKYALIFIAVSIAQSLFAQVDTLYSEMTGTCTFGNVTAVDSDTYTFDIFVTDQGSEYSASDVAVGHVIIDGNKNKYIVTAINVQSVFLTNITVDCIGGNCPAPFGKGQITQATPNFGFDLFTPDNQNGLSQIIKASLETSNWLKLDQILNELTAATIYGYFLNHVDAGADGVPVGSPYKAALGNTMGMPWGALIIRTH</sequence>
<keyword evidence="3" id="KW-1185">Reference proteome</keyword>
<protein>
    <submittedName>
        <fullName evidence="2">Uncharacterized protein</fullName>
    </submittedName>
</protein>
<evidence type="ECO:0000256" key="1">
    <source>
        <dbReference type="SAM" id="SignalP"/>
    </source>
</evidence>
<evidence type="ECO:0000313" key="3">
    <source>
        <dbReference type="Proteomes" id="UP000029736"/>
    </source>
</evidence>
<gene>
    <name evidence="2" type="ORF">IX84_21980</name>
</gene>
<feature type="chain" id="PRO_5001939800" evidence="1">
    <location>
        <begin position="20"/>
        <end position="199"/>
    </location>
</feature>
<dbReference type="Proteomes" id="UP000029736">
    <property type="component" value="Unassembled WGS sequence"/>
</dbReference>
<name>A0A098S335_9BACT</name>
<keyword evidence="1" id="KW-0732">Signal</keyword>
<organism evidence="2 3">
    <name type="scientific">Phaeodactylibacter xiamenensis</name>
    <dbReference type="NCBI Taxonomy" id="1524460"/>
    <lineage>
        <taxon>Bacteria</taxon>
        <taxon>Pseudomonadati</taxon>
        <taxon>Bacteroidota</taxon>
        <taxon>Saprospiria</taxon>
        <taxon>Saprospirales</taxon>
        <taxon>Haliscomenobacteraceae</taxon>
        <taxon>Phaeodactylibacter</taxon>
    </lineage>
</organism>
<evidence type="ECO:0000313" key="2">
    <source>
        <dbReference type="EMBL" id="KGE86451.1"/>
    </source>
</evidence>
<dbReference type="EMBL" id="JPOS01000079">
    <property type="protein sequence ID" value="KGE86451.1"/>
    <property type="molecule type" value="Genomic_DNA"/>
</dbReference>
<proteinExistence type="predicted"/>
<comment type="caution">
    <text evidence="2">The sequence shown here is derived from an EMBL/GenBank/DDBJ whole genome shotgun (WGS) entry which is preliminary data.</text>
</comment>
<dbReference type="OrthoDB" id="1521097at2"/>
<reference evidence="2 3" key="1">
    <citation type="journal article" date="2014" name="Int. J. Syst. Evol. Microbiol.">
        <title>Phaeodactylibacter xiamenensis gen. nov., sp. nov., a member of the family Saprospiraceae isolated from the marine alga Phaeodactylum tricornutum.</title>
        <authorList>
            <person name="Chen Z.Jr."/>
            <person name="Lei X."/>
            <person name="Lai Q."/>
            <person name="Li Y."/>
            <person name="Zhang B."/>
            <person name="Zhang J."/>
            <person name="Zhang H."/>
            <person name="Yang L."/>
            <person name="Zheng W."/>
            <person name="Tian Y."/>
            <person name="Yu Z."/>
            <person name="Xu H.Jr."/>
            <person name="Zheng T."/>
        </authorList>
    </citation>
    <scope>NUCLEOTIDE SEQUENCE [LARGE SCALE GENOMIC DNA]</scope>
    <source>
        <strain evidence="2 3">KD52</strain>
    </source>
</reference>
<dbReference type="AlphaFoldDB" id="A0A098S335"/>
<accession>A0A098S335</accession>
<feature type="signal peptide" evidence="1">
    <location>
        <begin position="1"/>
        <end position="19"/>
    </location>
</feature>
<dbReference type="STRING" id="1524460.IX84_21980"/>
<dbReference type="RefSeq" id="WP_044225310.1">
    <property type="nucleotide sequence ID" value="NZ_JBKAGJ010000026.1"/>
</dbReference>